<reference evidence="1 2" key="1">
    <citation type="submission" date="2024-10" db="EMBL/GenBank/DDBJ databases">
        <title>The Natural Products Discovery Center: Release of the First 8490 Sequenced Strains for Exploring Actinobacteria Biosynthetic Diversity.</title>
        <authorList>
            <person name="Kalkreuter E."/>
            <person name="Kautsar S.A."/>
            <person name="Yang D."/>
            <person name="Bader C.D."/>
            <person name="Teijaro C.N."/>
            <person name="Fluegel L."/>
            <person name="Davis C.M."/>
            <person name="Simpson J.R."/>
            <person name="Lauterbach L."/>
            <person name="Steele A.D."/>
            <person name="Gui C."/>
            <person name="Meng S."/>
            <person name="Li G."/>
            <person name="Viehrig K."/>
            <person name="Ye F."/>
            <person name="Su P."/>
            <person name="Kiefer A.F."/>
            <person name="Nichols A."/>
            <person name="Cepeda A.J."/>
            <person name="Yan W."/>
            <person name="Fan B."/>
            <person name="Jiang Y."/>
            <person name="Adhikari A."/>
            <person name="Zheng C.-J."/>
            <person name="Schuster L."/>
            <person name="Cowan T.M."/>
            <person name="Smanski M.J."/>
            <person name="Chevrette M.G."/>
            <person name="De Carvalho L.P.S."/>
            <person name="Shen B."/>
        </authorList>
    </citation>
    <scope>NUCLEOTIDE SEQUENCE [LARGE SCALE GENOMIC DNA]</scope>
    <source>
        <strain evidence="1 2">NPDC087220</strain>
    </source>
</reference>
<evidence type="ECO:0000313" key="2">
    <source>
        <dbReference type="Proteomes" id="UP001617351"/>
    </source>
</evidence>
<evidence type="ECO:0000313" key="1">
    <source>
        <dbReference type="EMBL" id="MFJ2825649.1"/>
    </source>
</evidence>
<organism evidence="1 2">
    <name type="scientific">Streptomyces toxytricini</name>
    <name type="common">Actinomyces toxytricini</name>
    <dbReference type="NCBI Taxonomy" id="67369"/>
    <lineage>
        <taxon>Bacteria</taxon>
        <taxon>Bacillati</taxon>
        <taxon>Actinomycetota</taxon>
        <taxon>Actinomycetes</taxon>
        <taxon>Kitasatosporales</taxon>
        <taxon>Streptomycetaceae</taxon>
        <taxon>Streptomyces</taxon>
    </lineage>
</organism>
<accession>A0ABW8EQW6</accession>
<gene>
    <name evidence="1" type="ORF">ACIO7M_31725</name>
</gene>
<dbReference type="Proteomes" id="UP001617351">
    <property type="component" value="Unassembled WGS sequence"/>
</dbReference>
<name>A0ABW8EQW6_STRT5</name>
<dbReference type="EMBL" id="JBIUYY010000019">
    <property type="protein sequence ID" value="MFJ2825649.1"/>
    <property type="molecule type" value="Genomic_DNA"/>
</dbReference>
<dbReference type="RefSeq" id="WP_402387244.1">
    <property type="nucleotide sequence ID" value="NZ_JBIUYY010000019.1"/>
</dbReference>
<sequence>MRAPFRFPDDLLALQRAWQQTYAALAQAPGGAGTTVLRRRLITLSGRLRTRPSWAVPAGWRAGGVELRHAARTHASAPTEREGAA</sequence>
<keyword evidence="2" id="KW-1185">Reference proteome</keyword>
<comment type="caution">
    <text evidence="1">The sequence shown here is derived from an EMBL/GenBank/DDBJ whole genome shotgun (WGS) entry which is preliminary data.</text>
</comment>
<protein>
    <submittedName>
        <fullName evidence="1">Uncharacterized protein</fullName>
    </submittedName>
</protein>
<proteinExistence type="predicted"/>